<accession>A0C4M0</accession>
<evidence type="ECO:0000313" key="2">
    <source>
        <dbReference type="Proteomes" id="UP000000600"/>
    </source>
</evidence>
<gene>
    <name evidence="1" type="ORF">GSPATT00006236001</name>
</gene>
<dbReference type="RefSeq" id="XP_001433134.1">
    <property type="nucleotide sequence ID" value="XM_001433097.1"/>
</dbReference>
<dbReference type="OrthoDB" id="311288at2759"/>
<dbReference type="KEGG" id="ptm:GSPATT00006236001"/>
<dbReference type="EMBL" id="CT868041">
    <property type="protein sequence ID" value="CAK65737.1"/>
    <property type="molecule type" value="Genomic_DNA"/>
</dbReference>
<name>A0C4M0_PARTE</name>
<dbReference type="GeneID" id="5018919"/>
<evidence type="ECO:0000313" key="1">
    <source>
        <dbReference type="EMBL" id="CAK65737.1"/>
    </source>
</evidence>
<organism evidence="1 2">
    <name type="scientific">Paramecium tetraurelia</name>
    <dbReference type="NCBI Taxonomy" id="5888"/>
    <lineage>
        <taxon>Eukaryota</taxon>
        <taxon>Sar</taxon>
        <taxon>Alveolata</taxon>
        <taxon>Ciliophora</taxon>
        <taxon>Intramacronucleata</taxon>
        <taxon>Oligohymenophorea</taxon>
        <taxon>Peniculida</taxon>
        <taxon>Parameciidae</taxon>
        <taxon>Paramecium</taxon>
    </lineage>
</organism>
<sequence length="3363" mass="387602">MKKLVLASYLINKDNKVNVFETVILGVFDSRCKNVSKNLLSKIGCSEKLSKYACLNINDHKCTWDSKCKEISTEQIEDLSCEEQLKMPVSSLACSTLKNLECIKLLKIKGLNTGLKGDYKCIGVLQVYYSTLRCSQLGLTELACLKIQTIGEKCIFQNQICQPVSIDQIVSCNQKLNRLACLSIENSSLGCQWSKQICQDFLYTNQPTEIIPDVSQNVCHNLEGAYKYVKEKHQCERIPLENNYNIPCNTLGLSKEGCLKIKIEDCIFYQGTCQELSEQDLKTYSCNMDLNEMACINLKTEFQFCKWNGFQCARLFMNQDLDCPLKFEDQPIKVNGNVCQAISKLNVLCKYDLNTNLCVNSTPDDDCDTPFINQKGCISINNVKNKKTCKWTNYQCISVQVISYFTTCESLQYANPQACSQVFENNSRGCYYNQIQQKCVTLQIDDQMDNNTKLFLETISCNNPLLGLNRVICTSIKTTQTPCRWYKDQCILVKEDEIRNVPCDSLEYANDQVCAFVEYQKQKCSYNKSQQKCVDYIKDMETCNQAGLNQYACKFIKNNCYFENNVCQNIQIITNNLKCTSNSPSEQLCKDITTEGQFCKWDTRYGCVNLEVPPNIPCSEFKNVNINVCTQIIMSNPHYDPNNPNETPNWGVCQYNYKNKQCEALGPKTDKTGQNTINDNYCQIENHETTKCCTDVIGINSHACSLYSSKDPGTYCYFKDGKCRELTKNEVDITDPEQVKNYFNELRLPCPSLSKNSCHMIDWSESQRCFYDGKICIHFDQQHYNNLSIVIQEGHITNEFLCLSLQAKSSDKVKYFTYDAEKRRCQILTQTSFKTCEDVNGNRNACLRFTEDHYCKWDTDKLKCITIHEDELYDIKSCDLNTNIKACNNNKYQACYFNYDSDVCMKAPTDIRCGDLEEINEIVCKSSKKEPCEYSQDIANKDKKKCYILTTIVTGCTSDLIVNSKGCYKNFQGDCRWNQEALTCYQNQDEISSLGCQDNLNKVLCLKVTKEACVWNHANIQCERFQQVNHQQFLSYNSENLYNQEACLLINSEGYYHDQNKNLCVWIKTEDHLKCSDYKMNKYACLYLTRGFKCYFKDGKCLEFVDNQNICDAGIDINIEVCMNIPKKCYFDINSLKCVNAIMDELTTCQSLFISQFDKPDDSYPDGISKMNENKKESRNYNKLACSSINQNNLQEFGEEQCHLQSERSQQCNYQNKCFWDINAYNCKVFLSLESVFIKNHVREFQKQIYVLKNTSQLEWVDDQNQNCSQQVINNNGVIRDQIIESRCFYTNEICSKDTDCPQFYNYTENYVNYNSLEALNNFINNQTIYDDRCIKYCSPINTDCNQGELKFSKRDLTIIKVCKNMTFYEKQPICYLIKKKIPKCENIYSKAICLEDVQEKCYFDLNQGGCIQFKDNEHKLPSCSAIQGECKGSFSQKAICQIIEVGQPQNCYSLPAIKYCSNLNIYKAQQYCLSISQQDVQPSLCAQALDKCRFDGTKCVSTLQGPCNCDQSYSKELCGLCNCTFQNNKCINRNNCVCNKNSTEDHCKSCNCTFKDNICVSTFQDPCICDRSYSKELCELCKCNFEYLGYCQKQRQPPQLREDKTNQHYLCQEANLFGDQNIQEICGSVEQACRFKQNTCEDATHLKCEDLINFTVSEFACLRCKDEPMKYITEQKKCEKVKEGEQFDKCQNLNYLACIRNTSIQCYWIDKNCKELIGSQEPECSLRNYYGCIKETTEQMNLCWFNPESKLCEKYSPLKGKCLLYKNKSTCMLSMVESCKWNGQICQTESNPQKCDGLNKYGCLNFQQLPCVWSDNLLRCELAQFSNNQVNCTQFLENQSHVSHMNAQTCTQIEGDQSCILGNNHKCRQILEPQFYGCETQGLNQKACLSKTKDACAFINKKCTSFLNTNQGCQTYLNEVACLNYDNMCQYGLKGCENAQLEKLQYSSEQYQREQKLKNSSQYCKLKDSTQNFFQCLIYVKNLGICIDITERDANVPNCGSDGINKYACLSQTLGSCQYLNSKCQEIKNEYITSCKDTFNWVACLSNKNLNCKFMDYKCQPILQGDSCQSLYGARVNPISCAQTSDIPCKYNSNTQGCIEVIINNERCSTLGLNEKACVFNTSKANCKFSSKECKMDFEKAKCTDKLNKNVCLGLKDQYCYFHEIEGCKEIDSNILNTSNCSSETEVTAITCSLATDKPCFYDQTKKICKIFVDSNFEWENHRSFNKLTCQQIESINTYWQGGCLQATNEILTQLQCDDQLNKGSCLKVKTQSQLCQYRDKKCETYSQGYEAICEMITDINNGIICSLNTSKPCQYDAISFQCKKVLNENSSDLNCSEREKQFYNKEACELNENCIFMDQKCQQKIQNNLYYCQQAQQIENCRNVLLEGCYRNSQQRCQLITSELQKTLNCSDIENQVGCKQLQTKGQYCRYYDNKCQNENIQEYKVKNCKDIKMINNYVFCEQTQDIGCIYDPLNNSCIESKQEQQDLTCPRGLNKLACIPLNSNTNQCQFFNYCYGFNSDILNCNNDDHQQCCQKALTIQSCLFQTKFKCQWNNNNKCTYYDQQINQKLECNTIQNASRNVCYSLLDNFCIFDHFNFKCIQIIPLTCDSVQSAQQCKRIPNIPCYWNQDQCQLKQQDLSDTCQFISQNSGNHQACIQIKRPGQMCIFNDYQCLLFQEIQNTDNCLHNINQNACLQQTNSQCYWDLDVSSSEYNYVGICKKFDQQQQSKFDCQSNLSFQSCLAITKVNSYCWWKKGICQKIQDEDLYFEKLPTLLYVNRQTCHLFADAKFIYDEVMYKCINNQTQSKLCTWNVEKQECIDPISKYLRKNVYEINQKQQIASASQSSTMAEDGPCGIIDEVCDYIDVKVAKCDHKGLNKYACLNITTQPCIWTKNKNNDIEHCELMIPEGNCEEQNQYLGVNALLCSMVQEFDPCSYDSQNKKCKKPDKNLTNCNVEGINVYGCVQMKYCYFQKGTCKLFDPNLNLSCQDVQYANELVCAQIKNGGCKLNLVDIGCIQSSILDTCSTQGININGCNSIEQCQWKNEQCLHKIYLEKQKVCSENLDEQSCNSSGKCYFEQSIFNEDEYTCKERHCNRMNKCNYELYKGKICFLNLNGKCMEATSCEEIKSSSIDCSQFYFNNLQCVSDGNSGCTQFQNCENLSRIQCAKYSKQCALFSSCVTKLCHHIKDQYECINYDCTWIHKQCINQIRCSEIEQEKDCNKNQYKGQQCSWNKVQGENSEREFCSSDGCSYLSKNIECHGTQVGSTVCILTKDLFCLSCEQIVEIHDCLEKVGYCSFDTENNKCISQTCENFNQQNCQTNRCFFSEKYQVDYHNKLLDLCSTMLVLILKDLVLIIRFMYLG</sequence>
<proteinExistence type="predicted"/>
<dbReference type="HOGENOM" id="CLU_000273_0_0_1"/>
<dbReference type="Proteomes" id="UP000000600">
    <property type="component" value="Unassembled WGS sequence"/>
</dbReference>
<dbReference type="InParanoid" id="A0C4M0"/>
<protein>
    <submittedName>
        <fullName evidence="1">Uncharacterized protein</fullName>
    </submittedName>
</protein>
<keyword evidence="2" id="KW-1185">Reference proteome</keyword>
<reference evidence="1 2" key="1">
    <citation type="journal article" date="2006" name="Nature">
        <title>Global trends of whole-genome duplications revealed by the ciliate Paramecium tetraurelia.</title>
        <authorList>
            <consortium name="Genoscope"/>
            <person name="Aury J.-M."/>
            <person name="Jaillon O."/>
            <person name="Duret L."/>
            <person name="Noel B."/>
            <person name="Jubin C."/>
            <person name="Porcel B.M."/>
            <person name="Segurens B."/>
            <person name="Daubin V."/>
            <person name="Anthouard V."/>
            <person name="Aiach N."/>
            <person name="Arnaiz O."/>
            <person name="Billaut A."/>
            <person name="Beisson J."/>
            <person name="Blanc I."/>
            <person name="Bouhouche K."/>
            <person name="Camara F."/>
            <person name="Duharcourt S."/>
            <person name="Guigo R."/>
            <person name="Gogendeau D."/>
            <person name="Katinka M."/>
            <person name="Keller A.-M."/>
            <person name="Kissmehl R."/>
            <person name="Klotz C."/>
            <person name="Koll F."/>
            <person name="Le Moue A."/>
            <person name="Lepere C."/>
            <person name="Malinsky S."/>
            <person name="Nowacki M."/>
            <person name="Nowak J.K."/>
            <person name="Plattner H."/>
            <person name="Poulain J."/>
            <person name="Ruiz F."/>
            <person name="Serrano V."/>
            <person name="Zagulski M."/>
            <person name="Dessen P."/>
            <person name="Betermier M."/>
            <person name="Weissenbach J."/>
            <person name="Scarpelli C."/>
            <person name="Schachter V."/>
            <person name="Sperling L."/>
            <person name="Meyer E."/>
            <person name="Cohen J."/>
            <person name="Wincker P."/>
        </authorList>
    </citation>
    <scope>NUCLEOTIDE SEQUENCE [LARGE SCALE GENOMIC DNA]</scope>
    <source>
        <strain evidence="1 2">Stock d4-2</strain>
    </source>
</reference>